<dbReference type="AlphaFoldDB" id="A0A9P4QQU0"/>
<feature type="compositionally biased region" description="Polar residues" evidence="1">
    <location>
        <begin position="1"/>
        <end position="14"/>
    </location>
</feature>
<comment type="caution">
    <text evidence="2">The sequence shown here is derived from an EMBL/GenBank/DDBJ whole genome shotgun (WGS) entry which is preliminary data.</text>
</comment>
<proteinExistence type="predicted"/>
<evidence type="ECO:0000313" key="3">
    <source>
        <dbReference type="Proteomes" id="UP000799444"/>
    </source>
</evidence>
<keyword evidence="3" id="KW-1185">Reference proteome</keyword>
<sequence>MASSDTGERSTPTISFLPAPSIPRINTPDHRPPSPTHYRQLISRTITQSLLDPTLDLPPDHDEDFATRDRRIARVNIKKALCELGVGWERFCKDAEKVRAEVHVLSPTRYEREERVKDGGDEGWRSEGGEIRVQRSEERGGGFGFGELHVLKLRELGRLRGV</sequence>
<organism evidence="2 3">
    <name type="scientific">Polyplosphaeria fusca</name>
    <dbReference type="NCBI Taxonomy" id="682080"/>
    <lineage>
        <taxon>Eukaryota</taxon>
        <taxon>Fungi</taxon>
        <taxon>Dikarya</taxon>
        <taxon>Ascomycota</taxon>
        <taxon>Pezizomycotina</taxon>
        <taxon>Dothideomycetes</taxon>
        <taxon>Pleosporomycetidae</taxon>
        <taxon>Pleosporales</taxon>
        <taxon>Tetraplosphaeriaceae</taxon>
        <taxon>Polyplosphaeria</taxon>
    </lineage>
</organism>
<feature type="region of interest" description="Disordered" evidence="1">
    <location>
        <begin position="1"/>
        <end position="36"/>
    </location>
</feature>
<dbReference type="EMBL" id="ML996253">
    <property type="protein sequence ID" value="KAF2729187.1"/>
    <property type="molecule type" value="Genomic_DNA"/>
</dbReference>
<reference evidence="2" key="1">
    <citation type="journal article" date="2020" name="Stud. Mycol.">
        <title>101 Dothideomycetes genomes: a test case for predicting lifestyles and emergence of pathogens.</title>
        <authorList>
            <person name="Haridas S."/>
            <person name="Albert R."/>
            <person name="Binder M."/>
            <person name="Bloem J."/>
            <person name="Labutti K."/>
            <person name="Salamov A."/>
            <person name="Andreopoulos B."/>
            <person name="Baker S."/>
            <person name="Barry K."/>
            <person name="Bills G."/>
            <person name="Bluhm B."/>
            <person name="Cannon C."/>
            <person name="Castanera R."/>
            <person name="Culley D."/>
            <person name="Daum C."/>
            <person name="Ezra D."/>
            <person name="Gonzalez J."/>
            <person name="Henrissat B."/>
            <person name="Kuo A."/>
            <person name="Liang C."/>
            <person name="Lipzen A."/>
            <person name="Lutzoni F."/>
            <person name="Magnuson J."/>
            <person name="Mondo S."/>
            <person name="Nolan M."/>
            <person name="Ohm R."/>
            <person name="Pangilinan J."/>
            <person name="Park H.-J."/>
            <person name="Ramirez L."/>
            <person name="Alfaro M."/>
            <person name="Sun H."/>
            <person name="Tritt A."/>
            <person name="Yoshinaga Y."/>
            <person name="Zwiers L.-H."/>
            <person name="Turgeon B."/>
            <person name="Goodwin S."/>
            <person name="Spatafora J."/>
            <person name="Crous P."/>
            <person name="Grigoriev I."/>
        </authorList>
    </citation>
    <scope>NUCLEOTIDE SEQUENCE</scope>
    <source>
        <strain evidence="2">CBS 125425</strain>
    </source>
</reference>
<evidence type="ECO:0000256" key="1">
    <source>
        <dbReference type="SAM" id="MobiDB-lite"/>
    </source>
</evidence>
<accession>A0A9P4QQU0</accession>
<name>A0A9P4QQU0_9PLEO</name>
<protein>
    <submittedName>
        <fullName evidence="2">Uncharacterized protein</fullName>
    </submittedName>
</protein>
<dbReference type="Proteomes" id="UP000799444">
    <property type="component" value="Unassembled WGS sequence"/>
</dbReference>
<evidence type="ECO:0000313" key="2">
    <source>
        <dbReference type="EMBL" id="KAF2729187.1"/>
    </source>
</evidence>
<gene>
    <name evidence="2" type="ORF">EJ04DRAFT_568863</name>
</gene>
<dbReference type="OrthoDB" id="3684490at2759"/>
<feature type="region of interest" description="Disordered" evidence="1">
    <location>
        <begin position="114"/>
        <end position="135"/>
    </location>
</feature>